<organism evidence="2 3">
    <name type="scientific">Glarea lozoyensis (strain ATCC 20868 / MF5171)</name>
    <dbReference type="NCBI Taxonomy" id="1116229"/>
    <lineage>
        <taxon>Eukaryota</taxon>
        <taxon>Fungi</taxon>
        <taxon>Dikarya</taxon>
        <taxon>Ascomycota</taxon>
        <taxon>Pezizomycotina</taxon>
        <taxon>Leotiomycetes</taxon>
        <taxon>Helotiales</taxon>
        <taxon>Helotiaceae</taxon>
        <taxon>Glarea</taxon>
    </lineage>
</organism>
<evidence type="ECO:0000313" key="3">
    <source>
        <dbReference type="Proteomes" id="UP000016922"/>
    </source>
</evidence>
<protein>
    <submittedName>
        <fullName evidence="2">Uncharacterized protein</fullName>
    </submittedName>
</protein>
<keyword evidence="3" id="KW-1185">Reference proteome</keyword>
<dbReference type="RefSeq" id="XP_008080764.1">
    <property type="nucleotide sequence ID" value="XM_008082573.1"/>
</dbReference>
<feature type="compositionally biased region" description="Polar residues" evidence="1">
    <location>
        <begin position="118"/>
        <end position="132"/>
    </location>
</feature>
<sequence length="218" mass="21304">MHSIVTTIAVCQAIIGSRSPGYCTNPTFLSNYENCLQCAGPDNVNIWTFYGNSLTRAATSCGGLSTSPLSGPQEDVSVAIPAAGGSVTPSSSSASANSGPASTPTSSTASAPVPDATISETVATEAPASSSTDAHDASPDKTTTVQISSTTLSTTIASPGSSTVSASSGTITSSLPQESGLPGNYTGPAIVTGAARNLLPSAAAIFAIAAVAAIELCA</sequence>
<accession>S3D2L4</accession>
<gene>
    <name evidence="2" type="ORF">GLAREA_07886</name>
</gene>
<dbReference type="KEGG" id="glz:GLAREA_07886"/>
<feature type="compositionally biased region" description="Low complexity" evidence="1">
    <location>
        <begin position="142"/>
        <end position="174"/>
    </location>
</feature>
<feature type="compositionally biased region" description="Low complexity" evidence="1">
    <location>
        <begin position="82"/>
        <end position="117"/>
    </location>
</feature>
<dbReference type="OrthoDB" id="4160690at2759"/>
<name>S3D2L4_GLAL2</name>
<dbReference type="EMBL" id="KE145359">
    <property type="protein sequence ID" value="EPE32752.1"/>
    <property type="molecule type" value="Genomic_DNA"/>
</dbReference>
<dbReference type="Proteomes" id="UP000016922">
    <property type="component" value="Unassembled WGS sequence"/>
</dbReference>
<dbReference type="GeneID" id="19466938"/>
<evidence type="ECO:0000256" key="1">
    <source>
        <dbReference type="SAM" id="MobiDB-lite"/>
    </source>
</evidence>
<evidence type="ECO:0000313" key="2">
    <source>
        <dbReference type="EMBL" id="EPE32752.1"/>
    </source>
</evidence>
<dbReference type="OMA" id="MSCANTY"/>
<proteinExistence type="predicted"/>
<reference evidence="2 3" key="1">
    <citation type="journal article" date="2013" name="BMC Genomics">
        <title>Genomics-driven discovery of the pneumocandin biosynthetic gene cluster in the fungus Glarea lozoyensis.</title>
        <authorList>
            <person name="Chen L."/>
            <person name="Yue Q."/>
            <person name="Zhang X."/>
            <person name="Xiang M."/>
            <person name="Wang C."/>
            <person name="Li S."/>
            <person name="Che Y."/>
            <person name="Ortiz-Lopez F.J."/>
            <person name="Bills G.F."/>
            <person name="Liu X."/>
            <person name="An Z."/>
        </authorList>
    </citation>
    <scope>NUCLEOTIDE SEQUENCE [LARGE SCALE GENOMIC DNA]</scope>
    <source>
        <strain evidence="3">ATCC 20868 / MF5171</strain>
    </source>
</reference>
<dbReference type="AlphaFoldDB" id="S3D2L4"/>
<dbReference type="HOGENOM" id="CLU_1266989_0_0_1"/>
<feature type="region of interest" description="Disordered" evidence="1">
    <location>
        <begin position="82"/>
        <end position="182"/>
    </location>
</feature>